<dbReference type="VEuPathDB" id="FungiDB:AMAG_03865"/>
<dbReference type="CDD" id="cd00148">
    <property type="entry name" value="PROF"/>
    <property type="match status" value="1"/>
</dbReference>
<evidence type="ECO:0000256" key="2">
    <source>
        <dbReference type="ARBA" id="ARBA00010058"/>
    </source>
</evidence>
<dbReference type="Proteomes" id="UP000054350">
    <property type="component" value="Unassembled WGS sequence"/>
</dbReference>
<dbReference type="eggNOG" id="KOG1755">
    <property type="taxonomic scope" value="Eukaryota"/>
</dbReference>
<keyword evidence="8" id="KW-1185">Reference proteome</keyword>
<comment type="subcellular location">
    <subcellularLocation>
        <location evidence="1">Cytoplasm</location>
        <location evidence="1">Cytoskeleton</location>
    </subcellularLocation>
</comment>
<dbReference type="EMBL" id="GG745334">
    <property type="protein sequence ID" value="KNE59606.1"/>
    <property type="molecule type" value="Genomic_DNA"/>
</dbReference>
<dbReference type="STRING" id="578462.A0A0L0SAT6"/>
<dbReference type="PRINTS" id="PR00392">
    <property type="entry name" value="PROFILIN"/>
</dbReference>
<keyword evidence="5" id="KW-0206">Cytoskeleton</keyword>
<reference evidence="7 8" key="1">
    <citation type="submission" date="2009-11" db="EMBL/GenBank/DDBJ databases">
        <title>Annotation of Allomyces macrogynus ATCC 38327.</title>
        <authorList>
            <consortium name="The Broad Institute Genome Sequencing Platform"/>
            <person name="Russ C."/>
            <person name="Cuomo C."/>
            <person name="Burger G."/>
            <person name="Gray M.W."/>
            <person name="Holland P.W.H."/>
            <person name="King N."/>
            <person name="Lang F.B.F."/>
            <person name="Roger A.J."/>
            <person name="Ruiz-Trillo I."/>
            <person name="Young S.K."/>
            <person name="Zeng Q."/>
            <person name="Gargeya S."/>
            <person name="Fitzgerald M."/>
            <person name="Haas B."/>
            <person name="Abouelleil A."/>
            <person name="Alvarado L."/>
            <person name="Arachchi H.M."/>
            <person name="Berlin A."/>
            <person name="Chapman S.B."/>
            <person name="Gearin G."/>
            <person name="Goldberg J."/>
            <person name="Griggs A."/>
            <person name="Gujja S."/>
            <person name="Hansen M."/>
            <person name="Heiman D."/>
            <person name="Howarth C."/>
            <person name="Larimer J."/>
            <person name="Lui A."/>
            <person name="MacDonald P.J.P."/>
            <person name="McCowen C."/>
            <person name="Montmayeur A."/>
            <person name="Murphy C."/>
            <person name="Neiman D."/>
            <person name="Pearson M."/>
            <person name="Priest M."/>
            <person name="Roberts A."/>
            <person name="Saif S."/>
            <person name="Shea T."/>
            <person name="Sisk P."/>
            <person name="Stolte C."/>
            <person name="Sykes S."/>
            <person name="Wortman J."/>
            <person name="Nusbaum C."/>
            <person name="Birren B."/>
        </authorList>
    </citation>
    <scope>NUCLEOTIDE SEQUENCE [LARGE SCALE GENOMIC DNA]</scope>
    <source>
        <strain evidence="7 8">ATCC 38327</strain>
    </source>
</reference>
<dbReference type="PANTHER" id="PTHR11604:SF0">
    <property type="entry name" value="PROFILIN"/>
    <property type="match status" value="1"/>
</dbReference>
<dbReference type="GO" id="GO:0005856">
    <property type="term" value="C:cytoskeleton"/>
    <property type="evidence" value="ECO:0007669"/>
    <property type="project" value="UniProtKB-SubCell"/>
</dbReference>
<accession>A0A0L0SAT6</accession>
<comment type="similarity">
    <text evidence="2 6">Belongs to the profilin family.</text>
</comment>
<dbReference type="GO" id="GO:0003785">
    <property type="term" value="F:actin monomer binding"/>
    <property type="evidence" value="ECO:0007669"/>
    <property type="project" value="TreeGrafter"/>
</dbReference>
<dbReference type="AlphaFoldDB" id="A0A0L0SAT6"/>
<reference evidence="8" key="2">
    <citation type="submission" date="2009-11" db="EMBL/GenBank/DDBJ databases">
        <title>The Genome Sequence of Allomyces macrogynus strain ATCC 38327.</title>
        <authorList>
            <consortium name="The Broad Institute Genome Sequencing Platform"/>
            <person name="Russ C."/>
            <person name="Cuomo C."/>
            <person name="Shea T."/>
            <person name="Young S.K."/>
            <person name="Zeng Q."/>
            <person name="Koehrsen M."/>
            <person name="Haas B."/>
            <person name="Borodovsky M."/>
            <person name="Guigo R."/>
            <person name="Alvarado L."/>
            <person name="Berlin A."/>
            <person name="Borenstein D."/>
            <person name="Chen Z."/>
            <person name="Engels R."/>
            <person name="Freedman E."/>
            <person name="Gellesch M."/>
            <person name="Goldberg J."/>
            <person name="Griggs A."/>
            <person name="Gujja S."/>
            <person name="Heiman D."/>
            <person name="Hepburn T."/>
            <person name="Howarth C."/>
            <person name="Jen D."/>
            <person name="Larson L."/>
            <person name="Lewis B."/>
            <person name="Mehta T."/>
            <person name="Park D."/>
            <person name="Pearson M."/>
            <person name="Roberts A."/>
            <person name="Saif S."/>
            <person name="Shenoy N."/>
            <person name="Sisk P."/>
            <person name="Stolte C."/>
            <person name="Sykes S."/>
            <person name="Walk T."/>
            <person name="White J."/>
            <person name="Yandava C."/>
            <person name="Burger G."/>
            <person name="Gray M.W."/>
            <person name="Holland P.W.H."/>
            <person name="King N."/>
            <person name="Lang F.B.F."/>
            <person name="Roger A.J."/>
            <person name="Ruiz-Trillo I."/>
            <person name="Lander E."/>
            <person name="Nusbaum C."/>
        </authorList>
    </citation>
    <scope>NUCLEOTIDE SEQUENCE [LARGE SCALE GENOMIC DNA]</scope>
    <source>
        <strain evidence="8">ATCC 38327</strain>
    </source>
</reference>
<evidence type="ECO:0000313" key="7">
    <source>
        <dbReference type="EMBL" id="KNE59606.1"/>
    </source>
</evidence>
<dbReference type="OrthoDB" id="421374at2759"/>
<dbReference type="InterPro" id="IPR005455">
    <property type="entry name" value="PFN_euk"/>
</dbReference>
<evidence type="ECO:0000313" key="8">
    <source>
        <dbReference type="Proteomes" id="UP000054350"/>
    </source>
</evidence>
<organism evidence="7 8">
    <name type="scientific">Allomyces macrogynus (strain ATCC 38327)</name>
    <name type="common">Allomyces javanicus var. macrogynus</name>
    <dbReference type="NCBI Taxonomy" id="578462"/>
    <lineage>
        <taxon>Eukaryota</taxon>
        <taxon>Fungi</taxon>
        <taxon>Fungi incertae sedis</taxon>
        <taxon>Blastocladiomycota</taxon>
        <taxon>Blastocladiomycetes</taxon>
        <taxon>Blastocladiales</taxon>
        <taxon>Blastocladiaceae</taxon>
        <taxon>Allomyces</taxon>
    </lineage>
</organism>
<dbReference type="InterPro" id="IPR036140">
    <property type="entry name" value="PFN_sf"/>
</dbReference>
<dbReference type="OMA" id="QGQKFML"/>
<gene>
    <name evidence="7" type="ORF">AMAG_03865</name>
</gene>
<dbReference type="InterPro" id="IPR048278">
    <property type="entry name" value="PFN"/>
</dbReference>
<proteinExistence type="inferred from homology"/>
<name>A0A0L0SAT6_ALLM3</name>
<evidence type="ECO:0000256" key="3">
    <source>
        <dbReference type="ARBA" id="ARBA00022490"/>
    </source>
</evidence>
<protein>
    <recommendedName>
        <fullName evidence="6">Profilin</fullName>
    </recommendedName>
</protein>
<keyword evidence="3" id="KW-0963">Cytoplasm</keyword>
<keyword evidence="4 6" id="KW-0009">Actin-binding</keyword>
<sequence>MIGTGKIVKGAIFGQDKSTWAISADFPVSVNEIDALLAAFKDPSGIRASGLHLAGQKYIALQCDNRSVYAKLGSGGVVCVKTNQAILVGVYNQSAQPGEATKVVEGLADYLISVGY</sequence>
<dbReference type="GO" id="GO:0005938">
    <property type="term" value="C:cell cortex"/>
    <property type="evidence" value="ECO:0007669"/>
    <property type="project" value="TreeGrafter"/>
</dbReference>
<dbReference type="SUPFAM" id="SSF55770">
    <property type="entry name" value="Profilin (actin-binding protein)"/>
    <property type="match status" value="1"/>
</dbReference>
<evidence type="ECO:0000256" key="6">
    <source>
        <dbReference type="RuleBase" id="RU003909"/>
    </source>
</evidence>
<evidence type="ECO:0000256" key="4">
    <source>
        <dbReference type="ARBA" id="ARBA00023203"/>
    </source>
</evidence>
<dbReference type="Pfam" id="PF00235">
    <property type="entry name" value="Profilin"/>
    <property type="match status" value="1"/>
</dbReference>
<dbReference type="Gene3D" id="3.30.450.30">
    <property type="entry name" value="Dynein light chain 2a, cytoplasmic"/>
    <property type="match status" value="1"/>
</dbReference>
<evidence type="ECO:0000256" key="1">
    <source>
        <dbReference type="ARBA" id="ARBA00004245"/>
    </source>
</evidence>
<dbReference type="PANTHER" id="PTHR11604">
    <property type="entry name" value="PROFILIN"/>
    <property type="match status" value="1"/>
</dbReference>
<dbReference type="SMART" id="SM00392">
    <property type="entry name" value="PROF"/>
    <property type="match status" value="1"/>
</dbReference>
<dbReference type="PRINTS" id="PR01640">
    <property type="entry name" value="PROFILINPLNT"/>
</dbReference>
<evidence type="ECO:0000256" key="5">
    <source>
        <dbReference type="ARBA" id="ARBA00023212"/>
    </source>
</evidence>